<accession>A0A928W022</accession>
<gene>
    <name evidence="1" type="ORF">IQ235_11380</name>
</gene>
<reference evidence="1" key="1">
    <citation type="submission" date="2020-10" db="EMBL/GenBank/DDBJ databases">
        <authorList>
            <person name="Castelo-Branco R."/>
            <person name="Eusebio N."/>
            <person name="Adriana R."/>
            <person name="Vieira A."/>
            <person name="Brugerolle De Fraissinette N."/>
            <person name="Rezende De Castro R."/>
            <person name="Schneider M.P."/>
            <person name="Vasconcelos V."/>
            <person name="Leao P.N."/>
        </authorList>
    </citation>
    <scope>NUCLEOTIDE SEQUENCE</scope>
    <source>
        <strain evidence="1">LEGE 11467</strain>
    </source>
</reference>
<evidence type="ECO:0000313" key="1">
    <source>
        <dbReference type="EMBL" id="MBE9041383.1"/>
    </source>
</evidence>
<organism evidence="1 2">
    <name type="scientific">Zarconia navalis LEGE 11467</name>
    <dbReference type="NCBI Taxonomy" id="1828826"/>
    <lineage>
        <taxon>Bacteria</taxon>
        <taxon>Bacillati</taxon>
        <taxon>Cyanobacteriota</taxon>
        <taxon>Cyanophyceae</taxon>
        <taxon>Oscillatoriophycideae</taxon>
        <taxon>Oscillatoriales</taxon>
        <taxon>Oscillatoriales incertae sedis</taxon>
        <taxon>Zarconia</taxon>
        <taxon>Zarconia navalis</taxon>
    </lineage>
</organism>
<keyword evidence="2" id="KW-1185">Reference proteome</keyword>
<dbReference type="Proteomes" id="UP000621799">
    <property type="component" value="Unassembled WGS sequence"/>
</dbReference>
<sequence length="159" mass="17528">MNVDAQIRVLIENAPQDGTTPRIIQTIAPVLKAIAGQLSHAQYYILQTLNQDWVLTTLSNRAQPDREKKAIYAFSTLEDAKASVRTPLNPNLVAVALPVTHILFQMVALENVDSTIFFDIPGNGDKGTEVKRSDLQRLIQIQLQQKLGATGSRIPPNMA</sequence>
<dbReference type="EMBL" id="JADEXN010000187">
    <property type="protein sequence ID" value="MBE9041383.1"/>
    <property type="molecule type" value="Genomic_DNA"/>
</dbReference>
<proteinExistence type="predicted"/>
<evidence type="ECO:0000313" key="2">
    <source>
        <dbReference type="Proteomes" id="UP000621799"/>
    </source>
</evidence>
<dbReference type="RefSeq" id="WP_264321593.1">
    <property type="nucleotide sequence ID" value="NZ_JADEXN010000187.1"/>
</dbReference>
<comment type="caution">
    <text evidence="1">The sequence shown here is derived from an EMBL/GenBank/DDBJ whole genome shotgun (WGS) entry which is preliminary data.</text>
</comment>
<dbReference type="AlphaFoldDB" id="A0A928W022"/>
<name>A0A928W022_9CYAN</name>
<protein>
    <submittedName>
        <fullName evidence="1">Uncharacterized protein</fullName>
    </submittedName>
</protein>